<evidence type="ECO:0000313" key="7">
    <source>
        <dbReference type="Proteomes" id="UP000308054"/>
    </source>
</evidence>
<reference evidence="6 7" key="1">
    <citation type="journal article" date="2017" name="Int. J. Syst. Evol. Microbiol.">
        <title>Marinicauda algicola sp. nov., isolated from a marine red alga Rhodosorus marinus.</title>
        <authorList>
            <person name="Jeong S.E."/>
            <person name="Jeon S.H."/>
            <person name="Chun B.H."/>
            <person name="Kim D.W."/>
            <person name="Jeon C.O."/>
        </authorList>
    </citation>
    <scope>NUCLEOTIDE SEQUENCE [LARGE SCALE GENOMIC DNA]</scope>
    <source>
        <strain evidence="6 7">JCM 31718</strain>
    </source>
</reference>
<dbReference type="RefSeq" id="WP_135996060.1">
    <property type="nucleotide sequence ID" value="NZ_CP071057.1"/>
</dbReference>
<dbReference type="PANTHER" id="PTHR30097">
    <property type="entry name" value="CATION EFFLUX SYSTEM PROTEIN CUSB"/>
    <property type="match status" value="1"/>
</dbReference>
<dbReference type="PROSITE" id="PS51257">
    <property type="entry name" value="PROKAR_LIPOPROTEIN"/>
    <property type="match status" value="1"/>
</dbReference>
<keyword evidence="3" id="KW-0175">Coiled coil</keyword>
<keyword evidence="2" id="KW-0813">Transport</keyword>
<evidence type="ECO:0000259" key="5">
    <source>
        <dbReference type="Pfam" id="PF25975"/>
    </source>
</evidence>
<evidence type="ECO:0000256" key="3">
    <source>
        <dbReference type="SAM" id="Coils"/>
    </source>
</evidence>
<comment type="caution">
    <text evidence="6">The sequence shown here is derived from an EMBL/GenBank/DDBJ whole genome shotgun (WGS) entry which is preliminary data.</text>
</comment>
<dbReference type="GO" id="GO:0015679">
    <property type="term" value="P:plasma membrane copper ion transport"/>
    <property type="evidence" value="ECO:0007669"/>
    <property type="project" value="TreeGrafter"/>
</dbReference>
<accession>A0A4S2GYH0</accession>
<dbReference type="SUPFAM" id="SSF111369">
    <property type="entry name" value="HlyD-like secretion proteins"/>
    <property type="match status" value="1"/>
</dbReference>
<feature type="coiled-coil region" evidence="3">
    <location>
        <begin position="300"/>
        <end position="334"/>
    </location>
</feature>
<dbReference type="NCBIfam" id="TIGR01730">
    <property type="entry name" value="RND_mfp"/>
    <property type="match status" value="1"/>
</dbReference>
<protein>
    <submittedName>
        <fullName evidence="6">Efflux RND transporter periplasmic adaptor subunit</fullName>
    </submittedName>
</protein>
<evidence type="ECO:0000313" key="6">
    <source>
        <dbReference type="EMBL" id="TGY88215.1"/>
    </source>
</evidence>
<dbReference type="Gene3D" id="2.40.420.20">
    <property type="match status" value="1"/>
</dbReference>
<dbReference type="AlphaFoldDB" id="A0A4S2GYH0"/>
<dbReference type="InterPro" id="IPR006143">
    <property type="entry name" value="RND_pump_MFP"/>
</dbReference>
<dbReference type="GO" id="GO:0016020">
    <property type="term" value="C:membrane"/>
    <property type="evidence" value="ECO:0007669"/>
    <property type="project" value="InterPro"/>
</dbReference>
<dbReference type="Gene3D" id="2.40.30.170">
    <property type="match status" value="1"/>
</dbReference>
<gene>
    <name evidence="6" type="ORF">E5163_10305</name>
</gene>
<evidence type="ECO:0000256" key="2">
    <source>
        <dbReference type="ARBA" id="ARBA00022448"/>
    </source>
</evidence>
<dbReference type="Proteomes" id="UP000308054">
    <property type="component" value="Unassembled WGS sequence"/>
</dbReference>
<dbReference type="Gene3D" id="1.10.287.470">
    <property type="entry name" value="Helix hairpin bin"/>
    <property type="match status" value="1"/>
</dbReference>
<proteinExistence type="inferred from homology"/>
<dbReference type="Pfam" id="PF25975">
    <property type="entry name" value="CzcB_C"/>
    <property type="match status" value="1"/>
</dbReference>
<dbReference type="Gene3D" id="2.40.50.100">
    <property type="match status" value="1"/>
</dbReference>
<evidence type="ECO:0000256" key="4">
    <source>
        <dbReference type="SAM" id="MobiDB-lite"/>
    </source>
</evidence>
<feature type="domain" description="CzcB-like C-terminal circularly permuted SH3-like" evidence="5">
    <location>
        <begin position="469"/>
        <end position="527"/>
    </location>
</feature>
<dbReference type="InterPro" id="IPR051909">
    <property type="entry name" value="MFP_Cation_Efflux"/>
</dbReference>
<feature type="region of interest" description="Disordered" evidence="4">
    <location>
        <begin position="26"/>
        <end position="68"/>
    </location>
</feature>
<name>A0A4S2GYH0_9PROT</name>
<dbReference type="GO" id="GO:0046914">
    <property type="term" value="F:transition metal ion binding"/>
    <property type="evidence" value="ECO:0007669"/>
    <property type="project" value="TreeGrafter"/>
</dbReference>
<dbReference type="GO" id="GO:0022857">
    <property type="term" value="F:transmembrane transporter activity"/>
    <property type="evidence" value="ECO:0007669"/>
    <property type="project" value="InterPro"/>
</dbReference>
<dbReference type="GO" id="GO:0030288">
    <property type="term" value="C:outer membrane-bounded periplasmic space"/>
    <property type="evidence" value="ECO:0007669"/>
    <property type="project" value="TreeGrafter"/>
</dbReference>
<dbReference type="OrthoDB" id="9800613at2"/>
<dbReference type="PANTHER" id="PTHR30097:SF15">
    <property type="entry name" value="CATION EFFLUX SYSTEM PROTEIN CUSB"/>
    <property type="match status" value="1"/>
</dbReference>
<dbReference type="EMBL" id="SRXW01000003">
    <property type="protein sequence ID" value="TGY88215.1"/>
    <property type="molecule type" value="Genomic_DNA"/>
</dbReference>
<keyword evidence="7" id="KW-1185">Reference proteome</keyword>
<evidence type="ECO:0000256" key="1">
    <source>
        <dbReference type="ARBA" id="ARBA00009477"/>
    </source>
</evidence>
<sequence>MRRDLILGALTSALLLAACADGDDHGHGPGGHAHDEEVGDHGAGGDEHGHEHAEEAHAEEDGHGHGGGIVVTDYSETAELFVEFPPLAVGRASEFAAHFTRLGDFTRVTEGRVTVRLAGGGAPEEVFTAGASPTPGIFRPVARPRHVGTRDLTVILEAGRLVSVHRLGEYTVHETVEAADASLADAPHEDGLIPFLKEQQWQVDFATAPVVEQTLFHSVQAPATISPAPGGDATLSAQTEGVVLAGEAGFPGVGDIVARGDVLVRIAPNLGGDQDFAGLVAEREAARAAFNMARTEFDRLRSLAEQGAVAQRRVEEARAALQTARARLTASEARLEAVEGGAAGGVAVRAPISGRIAQLNAGAGSYVQSGETLFRIVDTSRMRLVAQVAEIDASQLGQPQGAWFTLLGGDRTFDLADFDGRLVAAGAAVDPIRRTAPVIFQFDNSAGFAAGTLATARVRTSNRFDGPVIPANAVIDDAGQPVVFVMADGENWRRQPIRIAVRDGQSIGIASGVEPGERVATEGAYLIHLAASGPAEAGHGHAH</sequence>
<dbReference type="GO" id="GO:0060003">
    <property type="term" value="P:copper ion export"/>
    <property type="evidence" value="ECO:0007669"/>
    <property type="project" value="TreeGrafter"/>
</dbReference>
<comment type="similarity">
    <text evidence="1">Belongs to the membrane fusion protein (MFP) (TC 8.A.1) family.</text>
</comment>
<feature type="compositionally biased region" description="Basic and acidic residues" evidence="4">
    <location>
        <begin position="26"/>
        <end position="64"/>
    </location>
</feature>
<organism evidence="6 7">
    <name type="scientific">Marinicauda algicola</name>
    <dbReference type="NCBI Taxonomy" id="2029849"/>
    <lineage>
        <taxon>Bacteria</taxon>
        <taxon>Pseudomonadati</taxon>
        <taxon>Pseudomonadota</taxon>
        <taxon>Alphaproteobacteria</taxon>
        <taxon>Maricaulales</taxon>
        <taxon>Maricaulaceae</taxon>
        <taxon>Marinicauda</taxon>
    </lineage>
</organism>
<dbReference type="InterPro" id="IPR058649">
    <property type="entry name" value="CzcB_C"/>
</dbReference>